<name>A0A7S0ZHC5_9RHOD</name>
<dbReference type="EMBL" id="HBFP01008644">
    <property type="protein sequence ID" value="CAD8821797.1"/>
    <property type="molecule type" value="Transcribed_RNA"/>
</dbReference>
<gene>
    <name evidence="3" type="ORF">TOLI1172_LOCUS6193</name>
</gene>
<keyword evidence="2" id="KW-0472">Membrane</keyword>
<dbReference type="AlphaFoldDB" id="A0A7S0ZHC5"/>
<dbReference type="Gene3D" id="3.40.50.11340">
    <property type="match status" value="1"/>
</dbReference>
<proteinExistence type="predicted"/>
<dbReference type="PANTHER" id="PTHR40743">
    <property type="entry name" value="NUCLEOTIDE-DIPHOSPHO-SUGAR TRANSFERASE CONTAINING PROTEIN"/>
    <property type="match status" value="1"/>
</dbReference>
<evidence type="ECO:0000256" key="2">
    <source>
        <dbReference type="SAM" id="Phobius"/>
    </source>
</evidence>
<feature type="transmembrane region" description="Helical" evidence="2">
    <location>
        <begin position="44"/>
        <end position="66"/>
    </location>
</feature>
<evidence type="ECO:0000256" key="1">
    <source>
        <dbReference type="SAM" id="MobiDB-lite"/>
    </source>
</evidence>
<keyword evidence="2" id="KW-0812">Transmembrane</keyword>
<keyword evidence="2" id="KW-1133">Transmembrane helix</keyword>
<protein>
    <submittedName>
        <fullName evidence="3">Uncharacterized protein</fullName>
    </submittedName>
</protein>
<organism evidence="3">
    <name type="scientific">Timspurckia oligopyrenoides</name>
    <dbReference type="NCBI Taxonomy" id="708627"/>
    <lineage>
        <taxon>Eukaryota</taxon>
        <taxon>Rhodophyta</taxon>
        <taxon>Bangiophyceae</taxon>
        <taxon>Porphyridiales</taxon>
        <taxon>Porphyridiaceae</taxon>
        <taxon>Timspurckia</taxon>
    </lineage>
</organism>
<accession>A0A7S0ZHC5</accession>
<dbReference type="PANTHER" id="PTHR40743:SF1">
    <property type="entry name" value="POSSIBLE GLYCOSYLTRANSFERASE"/>
    <property type="match status" value="1"/>
</dbReference>
<sequence length="800" mass="90126">MLRNSPLRSSKERSPSYSRDTAAESKLELEQLMSKDFVPRRKECTASIIPQILVAFVTACICYLWITHLLDSSLESKTQVEWNIEGITGFYDKSMDGSDSELGVIAIKSILSDQELIPNESKVSNASLSVALITSCGDEHSSSLQAALSTWTEVEFVNQIIVVDWPQLLQDSDVSLIQTHRDGVQVVRIQDGDENSLENGHWMKDVLRRRALGYTLASTFAVHDWILKVPCNCALSPSILRGIVNRIRAGESMHSLDIRCGGGFSERVMFILKSQFWKANAYDERPGLDTTMFSDSVTPYLLDEMFSVVEDNFIDELQRQMPKESQSYSFDQTGVLNLPVLSSHTERSASGIELTRILLKGFMSAMRSLEPWDGSHSAQYCVTNRVPKNTQQMLVLSPCSNISEKFETGENATVSHFSVNHDRMWSAEWMHSRIIREAFKLPRDLLASMDAQQLNTLKDKLVQRKVENHVDQTPRILLVQVMHGLGNRLRTLASALSYARNTNRTLIVLWQIDSHVTAAFEDLFDAEQSDFIVISQMKASWEDLNQLKNGERVKGLDSITWINNFDFYNYMDGEVGSVKSESIRSDPQKHVFLRSSSILEADDSRLCSWDSSNEELRKLSPSLPVMEQFSVIRNGLQSVPFQSIHPVHIRCRSLKQDILDPTISVEHEYSAESASEMDLWRMKASPKTFESKIHQILSTESPQSVFLIAADDNAAVEYLRSSVGTQHVINIGALKDSSFSINCDGNRESICVQRAFAEALVLAYYAQSNQYPLLGSNWSSFTELIQRLGASQAHLAGVHF</sequence>
<reference evidence="3" key="1">
    <citation type="submission" date="2021-01" db="EMBL/GenBank/DDBJ databases">
        <authorList>
            <person name="Corre E."/>
            <person name="Pelletier E."/>
            <person name="Niang G."/>
            <person name="Scheremetjew M."/>
            <person name="Finn R."/>
            <person name="Kale V."/>
            <person name="Holt S."/>
            <person name="Cochrane G."/>
            <person name="Meng A."/>
            <person name="Brown T."/>
            <person name="Cohen L."/>
        </authorList>
    </citation>
    <scope>NUCLEOTIDE SEQUENCE</scope>
    <source>
        <strain evidence="3">CCMP3278</strain>
    </source>
</reference>
<feature type="region of interest" description="Disordered" evidence="1">
    <location>
        <begin position="1"/>
        <end position="22"/>
    </location>
</feature>
<evidence type="ECO:0000313" key="3">
    <source>
        <dbReference type="EMBL" id="CAD8821797.1"/>
    </source>
</evidence>